<dbReference type="Proteomes" id="UP001162992">
    <property type="component" value="Chromosome 2"/>
</dbReference>
<sequence length="1373" mass="147799">MAESCRRRSPSRISPSTSPPRFASTSISSSSLSFTPSASSVPSLLLRSQAPYALPSSSDLVATANLDALVSSIPSATPPLISSASATTLPSQALSSGGLGSSGPSSAPPNHGVVVIGAVGRVEEDVSQLLNRILDAQVFRSNTGNGNGDNEERTFTSSNVSNNQEGLATNFPFEVTDETLDVGSVEGYPTGKPVLFGERGEEDDKEAPSEDVRRKQRLIWMKRHLQHYYDEERGVVYVMFSWDSLPLECVKDKDLAPNGLSSLLEQREADGLRGLLFMFSVCHIVLFIQDGAHFEPKMLQVFRILQAAKHSLAPYVKMQVLPRLLPSPNARAQPLRPISLSTSNSPGRGVVGRQGSMIALMSGSAPTLFPGQCTPVLLFVCFEDFSDLTSDAMEVASFSSNSPAGNATQINPSVHGSRQVLPFKPPVQILMAKRPATKMEAGQRKKFQSSVEAQIRFLIKRCRIVVGSGDGGPLGSGVGPGMGPRASGGVGGSLPGVSGGGALFTLDPTRAVVFLERSANRCGEALDAVTDVVENIWRGEESTDPLLELSSSGIGGDEIQHLKDLLWRQADILRGKGGLSGSSTGGSVGVGMVAAAAAAAAASAAAGTSGSSTGAGKPVGSHPELPSLGSWLSASKMIVEALMTTEGKVEEGEKVSSACISGIRIMMKRAPLSATDLSKSASPVGASQSRGTVESALGYLESSKDLNMKFSASWCKKILPSALEVYLKGLPSCYPTALHIVHLQKALQAFQKMVGGPAVPPYSEKLKEDCEKVWKSGRQLCDAVSLTGKPCIYQVHEVPDSDKIELPNFTRESTSRVSADGIEKHIVKPHSSGIVFLHACACGRSRQLREDPFDYDCANVNFFQFPQCENMLPSLVLPEHFGHMPSRGVDWSLIRLGNARYYQPSLGLLQDGFCTKQNFLSRWFISLRCREEKGVGEINFPEKEDGYMNSTNLKGSTRLVRQNMLMHSSPKSRSISEKTDVKEHIVLPGRMTGTSSSEDAGSLFVRGSMYENKKASLSGELMVNFGEDSAFPPLPQRHERQSVTKVFKHLSVKNKKEMQQSVSGESAVANSQEGSKESAQNAGNFEISAINGSDIHIKPPLLSANDKLTGPTSQGLVASTKIETVYIGFEHECPYGHRFFLSFDQVKNLGGLYSQIQESMDAQNLESSQAFSKQEKVVGHRMDYLLFPDRQSLWPHVAGENLKIHLDEAFDSTSKLSEILQSFNISEGFGEGCALLGSNLPIYMKCPHCKASDGNIRKNGLAFAGTVSQLQRIFLVTPSFPVVLASRPVVEFEASYFPQQIKRNLEFSIGCEIVLPPESFLSLRLPFVYSSDLGNSALPPLIPKGDQPEHTAWLVKGTALYIASKGSKGLLDS</sequence>
<protein>
    <submittedName>
        <fullName evidence="1">Uncharacterized protein</fullName>
    </submittedName>
</protein>
<organism evidence="1 2">
    <name type="scientific">Diphasiastrum complanatum</name>
    <name type="common">Issler's clubmoss</name>
    <name type="synonym">Lycopodium complanatum</name>
    <dbReference type="NCBI Taxonomy" id="34168"/>
    <lineage>
        <taxon>Eukaryota</taxon>
        <taxon>Viridiplantae</taxon>
        <taxon>Streptophyta</taxon>
        <taxon>Embryophyta</taxon>
        <taxon>Tracheophyta</taxon>
        <taxon>Lycopodiopsida</taxon>
        <taxon>Lycopodiales</taxon>
        <taxon>Lycopodiaceae</taxon>
        <taxon>Lycopodioideae</taxon>
        <taxon>Diphasiastrum</taxon>
    </lineage>
</organism>
<accession>A0ACC2EJ37</accession>
<proteinExistence type="predicted"/>
<gene>
    <name evidence="1" type="ORF">O6H91_02G102400</name>
</gene>
<keyword evidence="2" id="KW-1185">Reference proteome</keyword>
<dbReference type="EMBL" id="CM055093">
    <property type="protein sequence ID" value="KAJ7566422.1"/>
    <property type="molecule type" value="Genomic_DNA"/>
</dbReference>
<evidence type="ECO:0000313" key="1">
    <source>
        <dbReference type="EMBL" id="KAJ7566422.1"/>
    </source>
</evidence>
<reference evidence="2" key="1">
    <citation type="journal article" date="2024" name="Proc. Natl. Acad. Sci. U.S.A.">
        <title>Extraordinary preservation of gene collinearity over three hundred million years revealed in homosporous lycophytes.</title>
        <authorList>
            <person name="Li C."/>
            <person name="Wickell D."/>
            <person name="Kuo L.Y."/>
            <person name="Chen X."/>
            <person name="Nie B."/>
            <person name="Liao X."/>
            <person name="Peng D."/>
            <person name="Ji J."/>
            <person name="Jenkins J."/>
            <person name="Williams M."/>
            <person name="Shu S."/>
            <person name="Plott C."/>
            <person name="Barry K."/>
            <person name="Rajasekar S."/>
            <person name="Grimwood J."/>
            <person name="Han X."/>
            <person name="Sun S."/>
            <person name="Hou Z."/>
            <person name="He W."/>
            <person name="Dai G."/>
            <person name="Sun C."/>
            <person name="Schmutz J."/>
            <person name="Leebens-Mack J.H."/>
            <person name="Li F.W."/>
            <person name="Wang L."/>
        </authorList>
    </citation>
    <scope>NUCLEOTIDE SEQUENCE [LARGE SCALE GENOMIC DNA]</scope>
    <source>
        <strain evidence="2">cv. PW_Plant_1</strain>
    </source>
</reference>
<evidence type="ECO:0000313" key="2">
    <source>
        <dbReference type="Proteomes" id="UP001162992"/>
    </source>
</evidence>
<comment type="caution">
    <text evidence="1">The sequence shown here is derived from an EMBL/GenBank/DDBJ whole genome shotgun (WGS) entry which is preliminary data.</text>
</comment>
<name>A0ACC2EJ37_DIPCM</name>